<feature type="domain" description="Tr-type G" evidence="3">
    <location>
        <begin position="1"/>
        <end position="145"/>
    </location>
</feature>
<feature type="non-terminal residue" evidence="4">
    <location>
        <position position="1"/>
    </location>
</feature>
<keyword evidence="1" id="KW-0547">Nucleotide-binding</keyword>
<evidence type="ECO:0000256" key="1">
    <source>
        <dbReference type="ARBA" id="ARBA00022741"/>
    </source>
</evidence>
<keyword evidence="5" id="KW-1185">Reference proteome</keyword>
<accession>A0A4P9WML1</accession>
<dbReference type="PRINTS" id="PR00315">
    <property type="entry name" value="ELONGATNFCT"/>
</dbReference>
<evidence type="ECO:0000259" key="3">
    <source>
        <dbReference type="PROSITE" id="PS51722"/>
    </source>
</evidence>
<keyword evidence="4" id="KW-0378">Hydrolase</keyword>
<dbReference type="Proteomes" id="UP000269721">
    <property type="component" value="Unassembled WGS sequence"/>
</dbReference>
<gene>
    <name evidence="4" type="ORF">BDK51DRAFT_14292</name>
</gene>
<name>A0A4P9WML1_9FUNG</name>
<dbReference type="Pfam" id="PF00009">
    <property type="entry name" value="GTP_EFTU"/>
    <property type="match status" value="1"/>
</dbReference>
<dbReference type="SUPFAM" id="SSF52540">
    <property type="entry name" value="P-loop containing nucleoside triphosphate hydrolases"/>
    <property type="match status" value="1"/>
</dbReference>
<evidence type="ECO:0000313" key="5">
    <source>
        <dbReference type="Proteomes" id="UP000269721"/>
    </source>
</evidence>
<dbReference type="GO" id="GO:0003924">
    <property type="term" value="F:GTPase activity"/>
    <property type="evidence" value="ECO:0007669"/>
    <property type="project" value="InterPro"/>
</dbReference>
<sequence length="145" mass="15933">GHVDAGKSTMMGHVLYLLGEVNERAMKKFERDAEKMKKGSFAFAWVLDETEDERSRGVTIDVAINKFQTEHRKFTLLDAPGHKDFIPNMISGAAQADVAILVIDSTPGGFETGFNTGGQTREHAVLIRSFGVQQLIVAVNKLDVV</sequence>
<evidence type="ECO:0000256" key="2">
    <source>
        <dbReference type="ARBA" id="ARBA00023134"/>
    </source>
</evidence>
<dbReference type="PANTHER" id="PTHR23115">
    <property type="entry name" value="TRANSLATION FACTOR"/>
    <property type="match status" value="1"/>
</dbReference>
<dbReference type="InterPro" id="IPR027417">
    <property type="entry name" value="P-loop_NTPase"/>
</dbReference>
<dbReference type="OrthoDB" id="342024at2759"/>
<dbReference type="EMBL" id="KZ994310">
    <property type="protein sequence ID" value="RKO93263.1"/>
    <property type="molecule type" value="Genomic_DNA"/>
</dbReference>
<dbReference type="Gene3D" id="3.40.50.300">
    <property type="entry name" value="P-loop containing nucleotide triphosphate hydrolases"/>
    <property type="match status" value="1"/>
</dbReference>
<keyword evidence="2" id="KW-0342">GTP-binding</keyword>
<dbReference type="GO" id="GO:0005525">
    <property type="term" value="F:GTP binding"/>
    <property type="evidence" value="ECO:0007669"/>
    <property type="project" value="UniProtKB-KW"/>
</dbReference>
<dbReference type="PROSITE" id="PS51722">
    <property type="entry name" value="G_TR_2"/>
    <property type="match status" value="1"/>
</dbReference>
<reference evidence="5" key="1">
    <citation type="journal article" date="2018" name="Nat. Microbiol.">
        <title>Leveraging single-cell genomics to expand the fungal tree of life.</title>
        <authorList>
            <person name="Ahrendt S.R."/>
            <person name="Quandt C.A."/>
            <person name="Ciobanu D."/>
            <person name="Clum A."/>
            <person name="Salamov A."/>
            <person name="Andreopoulos B."/>
            <person name="Cheng J.F."/>
            <person name="Woyke T."/>
            <person name="Pelin A."/>
            <person name="Henrissat B."/>
            <person name="Reynolds N.K."/>
            <person name="Benny G.L."/>
            <person name="Smith M.E."/>
            <person name="James T.Y."/>
            <person name="Grigoriev I.V."/>
        </authorList>
    </citation>
    <scope>NUCLEOTIDE SEQUENCE [LARGE SCALE GENOMIC DNA]</scope>
</reference>
<evidence type="ECO:0000313" key="4">
    <source>
        <dbReference type="EMBL" id="RKO93263.1"/>
    </source>
</evidence>
<dbReference type="InterPro" id="IPR050100">
    <property type="entry name" value="TRAFAC_GTPase_members"/>
</dbReference>
<feature type="non-terminal residue" evidence="4">
    <location>
        <position position="145"/>
    </location>
</feature>
<organism evidence="4 5">
    <name type="scientific">Blyttiomyces helicus</name>
    <dbReference type="NCBI Taxonomy" id="388810"/>
    <lineage>
        <taxon>Eukaryota</taxon>
        <taxon>Fungi</taxon>
        <taxon>Fungi incertae sedis</taxon>
        <taxon>Chytridiomycota</taxon>
        <taxon>Chytridiomycota incertae sedis</taxon>
        <taxon>Chytridiomycetes</taxon>
        <taxon>Chytridiomycetes incertae sedis</taxon>
        <taxon>Blyttiomyces</taxon>
    </lineage>
</organism>
<proteinExistence type="predicted"/>
<dbReference type="AlphaFoldDB" id="A0A4P9WML1"/>
<dbReference type="InterPro" id="IPR000795">
    <property type="entry name" value="T_Tr_GTP-bd_dom"/>
</dbReference>
<protein>
    <submittedName>
        <fullName evidence="4">P-loop containing nucleoside triphosphate hydrolase protein</fullName>
    </submittedName>
</protein>